<protein>
    <submittedName>
        <fullName evidence="1">Uncharacterized protein</fullName>
    </submittedName>
</protein>
<dbReference type="AlphaFoldDB" id="A0A0H5QRT6"/>
<organism evidence="1">
    <name type="scientific">Spongospora subterranea</name>
    <dbReference type="NCBI Taxonomy" id="70186"/>
    <lineage>
        <taxon>Eukaryota</taxon>
        <taxon>Sar</taxon>
        <taxon>Rhizaria</taxon>
        <taxon>Endomyxa</taxon>
        <taxon>Phytomyxea</taxon>
        <taxon>Plasmodiophorida</taxon>
        <taxon>Plasmodiophoridae</taxon>
        <taxon>Spongospora</taxon>
    </lineage>
</organism>
<evidence type="ECO:0000313" key="1">
    <source>
        <dbReference type="EMBL" id="CRZ04256.1"/>
    </source>
</evidence>
<dbReference type="EMBL" id="HACM01003814">
    <property type="protein sequence ID" value="CRZ04256.1"/>
    <property type="molecule type" value="Transcribed_RNA"/>
</dbReference>
<reference evidence="1" key="1">
    <citation type="submission" date="2015-04" db="EMBL/GenBank/DDBJ databases">
        <title>The genome sequence of the plant pathogenic Rhizarian Plasmodiophora brassicae reveals insights in its biotrophic life cycle and the origin of chitin synthesis.</title>
        <authorList>
            <person name="Schwelm A."/>
            <person name="Fogelqvist J."/>
            <person name="Knaust A."/>
            <person name="Julke S."/>
            <person name="Lilja T."/>
            <person name="Dhandapani V."/>
            <person name="Bonilla-Rosso G."/>
            <person name="Karlsson M."/>
            <person name="Shevchenko A."/>
            <person name="Choi S.R."/>
            <person name="Kim H.G."/>
            <person name="Park J.Y."/>
            <person name="Lim Y.P."/>
            <person name="Ludwig-Muller J."/>
            <person name="Dixelius C."/>
        </authorList>
    </citation>
    <scope>NUCLEOTIDE SEQUENCE</scope>
    <source>
        <tissue evidence="1">Potato root galls</tissue>
    </source>
</reference>
<accession>A0A0H5QRT6</accession>
<proteinExistence type="predicted"/>
<name>A0A0H5QRT6_9EUKA</name>
<sequence length="112" mass="12625">MFSPRCTDDRCDHQTLVAALYTAPIAVHSYVRSGRGRSIVQRRLVSVPTAPPFDIPQLHFHRCPEIVIESLQTTTSRNVMALDCNNSPVIFNVGASISTRRCQLYNMLFSMQ</sequence>